<gene>
    <name evidence="2" type="ORF">CMUST_00290</name>
</gene>
<dbReference type="AlphaFoldDB" id="A0A0G3GV69"/>
<dbReference type="InterPro" id="IPR036388">
    <property type="entry name" value="WH-like_DNA-bd_sf"/>
</dbReference>
<dbReference type="InterPro" id="IPR039422">
    <property type="entry name" value="MarR/SlyA-like"/>
</dbReference>
<name>A0A0G3GV69_9CORY</name>
<dbReference type="InterPro" id="IPR000835">
    <property type="entry name" value="HTH_MarR-typ"/>
</dbReference>
<evidence type="ECO:0000313" key="3">
    <source>
        <dbReference type="Proteomes" id="UP000035199"/>
    </source>
</evidence>
<dbReference type="EMBL" id="CP011542">
    <property type="protein sequence ID" value="AKK04415.1"/>
    <property type="molecule type" value="Genomic_DNA"/>
</dbReference>
<dbReference type="GO" id="GO:0006950">
    <property type="term" value="P:response to stress"/>
    <property type="evidence" value="ECO:0007669"/>
    <property type="project" value="TreeGrafter"/>
</dbReference>
<keyword evidence="3" id="KW-1185">Reference proteome</keyword>
<accession>A0A0G3GV69</accession>
<dbReference type="PROSITE" id="PS50995">
    <property type="entry name" value="HTH_MARR_2"/>
    <property type="match status" value="1"/>
</dbReference>
<dbReference type="SMART" id="SM00347">
    <property type="entry name" value="HTH_MARR"/>
    <property type="match status" value="1"/>
</dbReference>
<dbReference type="Proteomes" id="UP000035199">
    <property type="component" value="Chromosome"/>
</dbReference>
<dbReference type="KEGG" id="cmv:CMUST_00290"/>
<dbReference type="RefSeq" id="WP_047260840.1">
    <property type="nucleotide sequence ID" value="NZ_CP011542.1"/>
</dbReference>
<dbReference type="GO" id="GO:0003700">
    <property type="term" value="F:DNA-binding transcription factor activity"/>
    <property type="evidence" value="ECO:0007669"/>
    <property type="project" value="InterPro"/>
</dbReference>
<dbReference type="PANTHER" id="PTHR33164">
    <property type="entry name" value="TRANSCRIPTIONAL REGULATOR, MARR FAMILY"/>
    <property type="match status" value="1"/>
</dbReference>
<organism evidence="2 3">
    <name type="scientific">Corynebacterium mustelae</name>
    <dbReference type="NCBI Taxonomy" id="571915"/>
    <lineage>
        <taxon>Bacteria</taxon>
        <taxon>Bacillati</taxon>
        <taxon>Actinomycetota</taxon>
        <taxon>Actinomycetes</taxon>
        <taxon>Mycobacteriales</taxon>
        <taxon>Corynebacteriaceae</taxon>
        <taxon>Corynebacterium</taxon>
    </lineage>
</organism>
<sequence>MNEFFDAKQELMLAQLGDTESVRLVMAVLATARKIDAMCAHVLGDYGLSEGRMAVLLACHSEAEVTPRQLAQRIGVTTATVTGLLDRLQRDGLIIRKPHSADRRAVIVRNTEAGTQLVKKLLPRYSTWLTGVAAGISDEDIDITVRVLGAIHANLQVGVRPDGSA</sequence>
<dbReference type="PRINTS" id="PR00598">
    <property type="entry name" value="HTHMARR"/>
</dbReference>
<dbReference type="Pfam" id="PF12802">
    <property type="entry name" value="MarR_2"/>
    <property type="match status" value="1"/>
</dbReference>
<reference evidence="3" key="2">
    <citation type="submission" date="2015-05" db="EMBL/GenBank/DDBJ databases">
        <title>Complete genome sequence of Corynebacterium mustelae DSM 45274, isolated from various tissues of a male ferret with lethal sepsis.</title>
        <authorList>
            <person name="Ruckert C."/>
            <person name="Albersmeier A."/>
            <person name="Winkler A."/>
            <person name="Tauch A."/>
        </authorList>
    </citation>
    <scope>NUCLEOTIDE SEQUENCE [LARGE SCALE GENOMIC DNA]</scope>
    <source>
        <strain evidence="3">DSM 45274</strain>
    </source>
</reference>
<dbReference type="PATRIC" id="fig|571915.4.peg.58"/>
<dbReference type="SUPFAM" id="SSF46785">
    <property type="entry name" value="Winged helix' DNA-binding domain"/>
    <property type="match status" value="1"/>
</dbReference>
<dbReference type="OrthoDB" id="162531at2"/>
<dbReference type="PANTHER" id="PTHR33164:SF43">
    <property type="entry name" value="HTH-TYPE TRANSCRIPTIONAL REPRESSOR YETL"/>
    <property type="match status" value="1"/>
</dbReference>
<dbReference type="STRING" id="571915.CMUST_00290"/>
<feature type="domain" description="HTH marR-type" evidence="1">
    <location>
        <begin position="21"/>
        <end position="153"/>
    </location>
</feature>
<evidence type="ECO:0000313" key="2">
    <source>
        <dbReference type="EMBL" id="AKK04415.1"/>
    </source>
</evidence>
<dbReference type="Gene3D" id="1.10.10.10">
    <property type="entry name" value="Winged helix-like DNA-binding domain superfamily/Winged helix DNA-binding domain"/>
    <property type="match status" value="1"/>
</dbReference>
<dbReference type="InterPro" id="IPR036390">
    <property type="entry name" value="WH_DNA-bd_sf"/>
</dbReference>
<evidence type="ECO:0000259" key="1">
    <source>
        <dbReference type="PROSITE" id="PS50995"/>
    </source>
</evidence>
<protein>
    <submittedName>
        <fullName evidence="2">Transcriptional regulator</fullName>
    </submittedName>
</protein>
<proteinExistence type="predicted"/>
<reference evidence="2 3" key="1">
    <citation type="journal article" date="2015" name="Genome Announc.">
        <title>Complete Genome Sequence of the Type Strain Corynebacterium mustelae DSM 45274, Isolated from Various Tissues of a Male Ferret with Lethal Sepsis.</title>
        <authorList>
            <person name="Ruckert C."/>
            <person name="Eimer J."/>
            <person name="Winkler A."/>
            <person name="Tauch A."/>
        </authorList>
    </citation>
    <scope>NUCLEOTIDE SEQUENCE [LARGE SCALE GENOMIC DNA]</scope>
    <source>
        <strain evidence="2 3">DSM 45274</strain>
    </source>
</reference>